<evidence type="ECO:0000313" key="3">
    <source>
        <dbReference type="EMBL" id="TWE18430.1"/>
    </source>
</evidence>
<feature type="transmembrane region" description="Helical" evidence="1">
    <location>
        <begin position="101"/>
        <end position="120"/>
    </location>
</feature>
<keyword evidence="1" id="KW-1133">Transmembrane helix</keyword>
<evidence type="ECO:0000259" key="2">
    <source>
        <dbReference type="Pfam" id="PF01757"/>
    </source>
</evidence>
<dbReference type="OrthoDB" id="9796461at2"/>
<gene>
    <name evidence="3" type="ORF">FB465_3503</name>
</gene>
<evidence type="ECO:0000313" key="4">
    <source>
        <dbReference type="Proteomes" id="UP000318416"/>
    </source>
</evidence>
<dbReference type="RefSeq" id="WP_145791716.1">
    <property type="nucleotide sequence ID" value="NZ_BAAABR010000006.1"/>
</dbReference>
<protein>
    <submittedName>
        <fullName evidence="3">Peptidoglycan/LPS O-acetylase OafA/YrhL</fullName>
    </submittedName>
</protein>
<feature type="transmembrane region" description="Helical" evidence="1">
    <location>
        <begin position="305"/>
        <end position="324"/>
    </location>
</feature>
<keyword evidence="4" id="KW-1185">Reference proteome</keyword>
<feature type="transmembrane region" description="Helical" evidence="1">
    <location>
        <begin position="275"/>
        <end position="293"/>
    </location>
</feature>
<feature type="domain" description="Acyltransferase 3" evidence="2">
    <location>
        <begin position="19"/>
        <end position="356"/>
    </location>
</feature>
<feature type="transmembrane region" description="Helical" evidence="1">
    <location>
        <begin position="215"/>
        <end position="236"/>
    </location>
</feature>
<feature type="transmembrane region" description="Helical" evidence="1">
    <location>
        <begin position="248"/>
        <end position="269"/>
    </location>
</feature>
<dbReference type="EMBL" id="VIVR01000001">
    <property type="protein sequence ID" value="TWE18430.1"/>
    <property type="molecule type" value="Genomic_DNA"/>
</dbReference>
<reference evidence="3 4" key="1">
    <citation type="submission" date="2019-06" db="EMBL/GenBank/DDBJ databases">
        <title>Sequencing the genomes of 1000 actinobacteria strains.</title>
        <authorList>
            <person name="Klenk H.-P."/>
        </authorList>
    </citation>
    <scope>NUCLEOTIDE SEQUENCE [LARGE SCALE GENOMIC DNA]</scope>
    <source>
        <strain evidence="3 4">DSM 41649</strain>
    </source>
</reference>
<dbReference type="Proteomes" id="UP000318416">
    <property type="component" value="Unassembled WGS sequence"/>
</dbReference>
<dbReference type="GO" id="GO:0009103">
    <property type="term" value="P:lipopolysaccharide biosynthetic process"/>
    <property type="evidence" value="ECO:0007669"/>
    <property type="project" value="TreeGrafter"/>
</dbReference>
<name>A0A561ES37_9ACTN</name>
<dbReference type="GO" id="GO:0016020">
    <property type="term" value="C:membrane"/>
    <property type="evidence" value="ECO:0007669"/>
    <property type="project" value="TreeGrafter"/>
</dbReference>
<dbReference type="InterPro" id="IPR050879">
    <property type="entry name" value="Acyltransferase_3"/>
</dbReference>
<dbReference type="PANTHER" id="PTHR23028">
    <property type="entry name" value="ACETYLTRANSFERASE"/>
    <property type="match status" value="1"/>
</dbReference>
<dbReference type="Pfam" id="PF01757">
    <property type="entry name" value="Acyl_transf_3"/>
    <property type="match status" value="1"/>
</dbReference>
<dbReference type="GO" id="GO:0016747">
    <property type="term" value="F:acyltransferase activity, transferring groups other than amino-acyl groups"/>
    <property type="evidence" value="ECO:0007669"/>
    <property type="project" value="InterPro"/>
</dbReference>
<accession>A0A561ES37</accession>
<dbReference type="InterPro" id="IPR002656">
    <property type="entry name" value="Acyl_transf_3_dom"/>
</dbReference>
<evidence type="ECO:0000256" key="1">
    <source>
        <dbReference type="SAM" id="Phobius"/>
    </source>
</evidence>
<feature type="transmembrane region" description="Helical" evidence="1">
    <location>
        <begin position="175"/>
        <end position="195"/>
    </location>
</feature>
<dbReference type="PANTHER" id="PTHR23028:SF53">
    <property type="entry name" value="ACYL_TRANSF_3 DOMAIN-CONTAINING PROTEIN"/>
    <property type="match status" value="1"/>
</dbReference>
<feature type="transmembrane region" description="Helical" evidence="1">
    <location>
        <begin position="61"/>
        <end position="80"/>
    </location>
</feature>
<feature type="transmembrane region" description="Helical" evidence="1">
    <location>
        <begin position="336"/>
        <end position="357"/>
    </location>
</feature>
<sequence length="404" mass="44476">MTIRTSQHAIATARARLPSLTGLRFIAAMMVFLFHMTLTRLELNPYSGGTAHALEAVFTKAGWVGVSFFFILSGFVLTWSTRPDRTPRQFWWQRLVKLYPNHLATFALAMVLYASATATWKEWLPNLLLLQAWVPRFDTFFSVNIPSWSLSCELFFYLCFPLLNRWIGRIDAARLWAWAGGVAGVVVCLPAVALALLPDTPVMPNGFPVSVGQYWFVYLFPPVRMLEFVLGILMARILMSGRWINLRLLPAAALAGAGYLAALAVPWLYGLSAAAVVPLALLIPAAASADVRAQASPLRGRVMRWLGEVSFAFYLVHVPVLLYMRQLMDHGYYSAPVATGVVLLITAVSLLLAWLLHIGVERPLMRRWGTLPQAPAEAAARPAQAAEPAYSLASSAASASSASR</sequence>
<keyword evidence="1" id="KW-0472">Membrane</keyword>
<proteinExistence type="predicted"/>
<comment type="caution">
    <text evidence="3">The sequence shown here is derived from an EMBL/GenBank/DDBJ whole genome shotgun (WGS) entry which is preliminary data.</text>
</comment>
<feature type="transmembrane region" description="Helical" evidence="1">
    <location>
        <begin position="21"/>
        <end position="41"/>
    </location>
</feature>
<feature type="transmembrane region" description="Helical" evidence="1">
    <location>
        <begin position="140"/>
        <end position="163"/>
    </location>
</feature>
<organism evidence="3 4">
    <name type="scientific">Kitasatospora atroaurantiaca</name>
    <dbReference type="NCBI Taxonomy" id="285545"/>
    <lineage>
        <taxon>Bacteria</taxon>
        <taxon>Bacillati</taxon>
        <taxon>Actinomycetota</taxon>
        <taxon>Actinomycetes</taxon>
        <taxon>Kitasatosporales</taxon>
        <taxon>Streptomycetaceae</taxon>
        <taxon>Kitasatospora</taxon>
    </lineage>
</organism>
<dbReference type="AlphaFoldDB" id="A0A561ES37"/>
<keyword evidence="1" id="KW-0812">Transmembrane</keyword>